<proteinExistence type="predicted"/>
<evidence type="ECO:0000256" key="1">
    <source>
        <dbReference type="SAM" id="MobiDB-lite"/>
    </source>
</evidence>
<dbReference type="EMBL" id="CADCTM010000475">
    <property type="protein sequence ID" value="CAA9270910.1"/>
    <property type="molecule type" value="Genomic_DNA"/>
</dbReference>
<evidence type="ECO:0000313" key="2">
    <source>
        <dbReference type="EMBL" id="CAA9270910.1"/>
    </source>
</evidence>
<organism evidence="2">
    <name type="scientific">uncultured Coleofasciculus sp</name>
    <dbReference type="NCBI Taxonomy" id="1267456"/>
    <lineage>
        <taxon>Bacteria</taxon>
        <taxon>Bacillati</taxon>
        <taxon>Cyanobacteriota</taxon>
        <taxon>Cyanophyceae</taxon>
        <taxon>Coleofasciculales</taxon>
        <taxon>Coleofasciculaceae</taxon>
        <taxon>Coleofasciculus</taxon>
        <taxon>environmental samples</taxon>
    </lineage>
</organism>
<name>A0A6J4J8P9_9CYAN</name>
<dbReference type="AlphaFoldDB" id="A0A6J4J8P9"/>
<gene>
    <name evidence="2" type="ORF">AVDCRST_MAG92-2951</name>
</gene>
<sequence>MGWNKSDILNAAMVGLTLVASVLAVPMMGSGQNHPVTSSSIPGIGQLVR</sequence>
<reference evidence="2" key="1">
    <citation type="submission" date="2020-02" db="EMBL/GenBank/DDBJ databases">
        <authorList>
            <person name="Meier V. D."/>
        </authorList>
    </citation>
    <scope>NUCLEOTIDE SEQUENCE</scope>
    <source>
        <strain evidence="2">AVDCRST_MAG92</strain>
    </source>
</reference>
<protein>
    <submittedName>
        <fullName evidence="2">Uncharacterized protein</fullName>
    </submittedName>
</protein>
<feature type="compositionally biased region" description="Polar residues" evidence="1">
    <location>
        <begin position="30"/>
        <end position="41"/>
    </location>
</feature>
<accession>A0A6J4J8P9</accession>
<feature type="region of interest" description="Disordered" evidence="1">
    <location>
        <begin position="30"/>
        <end position="49"/>
    </location>
</feature>